<evidence type="ECO:0000313" key="2">
    <source>
        <dbReference type="EMBL" id="MUH36439.1"/>
    </source>
</evidence>
<reference evidence="2 3" key="1">
    <citation type="journal article" date="2019" name="Mar. Drugs">
        <title>Comparative Genomics and CAZyme Genome Repertoires of Marine Zobellia amurskyensis KMM 3526(T) and Zobellia laminariae KMM 3676(T).</title>
        <authorList>
            <person name="Chernysheva N."/>
            <person name="Bystritskaya E."/>
            <person name="Stenkova A."/>
            <person name="Golovkin I."/>
            <person name="Nedashkovskaya O."/>
            <person name="Isaeva M."/>
        </authorList>
    </citation>
    <scope>NUCLEOTIDE SEQUENCE [LARGE SCALE GENOMIC DNA]</scope>
    <source>
        <strain evidence="2 3">KMM 3526</strain>
    </source>
</reference>
<feature type="domain" description="Beta-lactamase-related" evidence="1">
    <location>
        <begin position="131"/>
        <end position="419"/>
    </location>
</feature>
<protein>
    <submittedName>
        <fullName evidence="2">Class C beta-lactamase-related serine hydrolase</fullName>
    </submittedName>
</protein>
<evidence type="ECO:0000313" key="3">
    <source>
        <dbReference type="Proteomes" id="UP000540519"/>
    </source>
</evidence>
<dbReference type="Gene3D" id="3.40.710.10">
    <property type="entry name" value="DD-peptidase/beta-lactamase superfamily"/>
    <property type="match status" value="1"/>
</dbReference>
<dbReference type="EMBL" id="RCNR01000018">
    <property type="protein sequence ID" value="MUH36439.1"/>
    <property type="molecule type" value="Genomic_DNA"/>
</dbReference>
<dbReference type="SUPFAM" id="SSF56601">
    <property type="entry name" value="beta-lactamase/transpeptidase-like"/>
    <property type="match status" value="1"/>
</dbReference>
<dbReference type="Pfam" id="PF00144">
    <property type="entry name" value="Beta-lactamase"/>
    <property type="match status" value="1"/>
</dbReference>
<comment type="caution">
    <text evidence="2">The sequence shown here is derived from an EMBL/GenBank/DDBJ whole genome shotgun (WGS) entry which is preliminary data.</text>
</comment>
<proteinExistence type="predicted"/>
<dbReference type="InterPro" id="IPR050789">
    <property type="entry name" value="Diverse_Enzym_Activities"/>
</dbReference>
<keyword evidence="3" id="KW-1185">Reference proteome</keyword>
<evidence type="ECO:0000259" key="1">
    <source>
        <dbReference type="Pfam" id="PF00144"/>
    </source>
</evidence>
<dbReference type="GO" id="GO:0016787">
    <property type="term" value="F:hydrolase activity"/>
    <property type="evidence" value="ECO:0007669"/>
    <property type="project" value="UniProtKB-KW"/>
</dbReference>
<accession>A0A7X3D1Q8</accession>
<sequence>MVINFIAAYQVRQILIMCCFLFISLQTRAQDIEAKNINQKFDAIRNMPFDTPFERSEINLLNWQHWPYSRYASHHPREFMPMATIHSDPEAPALDEVKNDTFNLKKLRVFVDKEKDVLLPDLLKSVQMKGFAVMHGGKLVFETYDQGMQKHDIQILQSSSKTFAGMLIHKLANEGLLDLNENVDEYLPDLRAGVFKGSTLQHMLDMEVGFPDFGNYHNAGDYGYLSEIHLGLKPKGLGVERRSVRSFIQQFQEPVFAAGTKFSYNDMNTQVLAMIAQEVTGKRYAQLIEETFWRPLKARYDGAVAIDEDGNPGASFGMAITLRDAARFGQMMLNRGSYKGSRIIPESYFQSTFDQPLTEPFSTYKLLGQIENYKNQVWMLRDDALMYTVGSFGQFIFADYNNQIVIVFMANWQSNGHLENNENLLRIVRSIGRHIGL</sequence>
<dbReference type="InterPro" id="IPR012338">
    <property type="entry name" value="Beta-lactam/transpept-like"/>
</dbReference>
<gene>
    <name evidence="2" type="ORF">D9O36_11360</name>
</gene>
<dbReference type="PANTHER" id="PTHR43283:SF7">
    <property type="entry name" value="BETA-LACTAMASE-RELATED DOMAIN-CONTAINING PROTEIN"/>
    <property type="match status" value="1"/>
</dbReference>
<dbReference type="AlphaFoldDB" id="A0A7X3D1Q8"/>
<organism evidence="2 3">
    <name type="scientific">Zobellia amurskyensis</name>
    <dbReference type="NCBI Taxonomy" id="248905"/>
    <lineage>
        <taxon>Bacteria</taxon>
        <taxon>Pseudomonadati</taxon>
        <taxon>Bacteroidota</taxon>
        <taxon>Flavobacteriia</taxon>
        <taxon>Flavobacteriales</taxon>
        <taxon>Flavobacteriaceae</taxon>
        <taxon>Zobellia</taxon>
    </lineage>
</organism>
<name>A0A7X3D1Q8_9FLAO</name>
<dbReference type="InterPro" id="IPR001466">
    <property type="entry name" value="Beta-lactam-related"/>
</dbReference>
<dbReference type="PANTHER" id="PTHR43283">
    <property type="entry name" value="BETA-LACTAMASE-RELATED"/>
    <property type="match status" value="1"/>
</dbReference>
<keyword evidence="2" id="KW-0378">Hydrolase</keyword>
<dbReference type="OrthoDB" id="1185352at2"/>
<dbReference type="Proteomes" id="UP000540519">
    <property type="component" value="Unassembled WGS sequence"/>
</dbReference>